<sequence length="241" mass="25567">MIVVESIGFAATHTIAAILRDLPGYEVSHGSQDFVAKTRLGVGGQSPDAFVASMRGAAETGGTPVALHTSFAPQSMKPACDGGGVAYRLLVRDPARQIESCYAWISRKVLTGQPVLPDVLRAALPVLKAARLGPGLPDILFAFAARHVTGYNVAGLACGARVVKMEEILADEQAFRELFAVPDAVEIGHFSGEEVKLASHRAKQADAPMTEPDRARILAALELPLGAARLSYEDYRSALGY</sequence>
<gene>
    <name evidence="1" type="ORF">ACFQ4E_06260</name>
</gene>
<reference evidence="2" key="1">
    <citation type="journal article" date="2019" name="Int. J. Syst. Evol. Microbiol.">
        <title>The Global Catalogue of Microorganisms (GCM) 10K type strain sequencing project: providing services to taxonomists for standard genome sequencing and annotation.</title>
        <authorList>
            <consortium name="The Broad Institute Genomics Platform"/>
            <consortium name="The Broad Institute Genome Sequencing Center for Infectious Disease"/>
            <person name="Wu L."/>
            <person name="Ma J."/>
        </authorList>
    </citation>
    <scope>NUCLEOTIDE SEQUENCE [LARGE SCALE GENOMIC DNA]</scope>
    <source>
        <strain evidence="2">CCUG 62953</strain>
    </source>
</reference>
<evidence type="ECO:0000313" key="1">
    <source>
        <dbReference type="EMBL" id="MFD1342014.1"/>
    </source>
</evidence>
<name>A0ABW3ZFV1_9RHOB</name>
<proteinExistence type="predicted"/>
<dbReference type="RefSeq" id="WP_386802080.1">
    <property type="nucleotide sequence ID" value="NZ_JBHTMU010000008.1"/>
</dbReference>
<protein>
    <recommendedName>
        <fullName evidence="3">Sulfotransferase family protein</fullName>
    </recommendedName>
</protein>
<dbReference type="Proteomes" id="UP001597135">
    <property type="component" value="Unassembled WGS sequence"/>
</dbReference>
<comment type="caution">
    <text evidence="1">The sequence shown here is derived from an EMBL/GenBank/DDBJ whole genome shotgun (WGS) entry which is preliminary data.</text>
</comment>
<evidence type="ECO:0008006" key="3">
    <source>
        <dbReference type="Google" id="ProtNLM"/>
    </source>
</evidence>
<keyword evidence="2" id="KW-1185">Reference proteome</keyword>
<dbReference type="EMBL" id="JBHTMU010000008">
    <property type="protein sequence ID" value="MFD1342014.1"/>
    <property type="molecule type" value="Genomic_DNA"/>
</dbReference>
<accession>A0ABW3ZFV1</accession>
<evidence type="ECO:0000313" key="2">
    <source>
        <dbReference type="Proteomes" id="UP001597135"/>
    </source>
</evidence>
<organism evidence="1 2">
    <name type="scientific">Litorisediminicola beolgyonensis</name>
    <dbReference type="NCBI Taxonomy" id="1173614"/>
    <lineage>
        <taxon>Bacteria</taxon>
        <taxon>Pseudomonadati</taxon>
        <taxon>Pseudomonadota</taxon>
        <taxon>Alphaproteobacteria</taxon>
        <taxon>Rhodobacterales</taxon>
        <taxon>Paracoccaceae</taxon>
        <taxon>Litorisediminicola</taxon>
    </lineage>
</organism>